<organism evidence="1 2">
    <name type="scientific">Ampelomyces quisqualis</name>
    <name type="common">Powdery mildew agent</name>
    <dbReference type="NCBI Taxonomy" id="50730"/>
    <lineage>
        <taxon>Eukaryota</taxon>
        <taxon>Fungi</taxon>
        <taxon>Dikarya</taxon>
        <taxon>Ascomycota</taxon>
        <taxon>Pezizomycotina</taxon>
        <taxon>Dothideomycetes</taxon>
        <taxon>Pleosporomycetidae</taxon>
        <taxon>Pleosporales</taxon>
        <taxon>Pleosporineae</taxon>
        <taxon>Phaeosphaeriaceae</taxon>
        <taxon>Ampelomyces</taxon>
    </lineage>
</organism>
<dbReference type="AlphaFoldDB" id="A0A6A5QCK1"/>
<dbReference type="EMBL" id="ML979139">
    <property type="protein sequence ID" value="KAF1913099.1"/>
    <property type="molecule type" value="Genomic_DNA"/>
</dbReference>
<protein>
    <submittedName>
        <fullName evidence="1">Uncharacterized protein</fullName>
    </submittedName>
</protein>
<name>A0A6A5QCK1_AMPQU</name>
<keyword evidence="2" id="KW-1185">Reference proteome</keyword>
<gene>
    <name evidence="1" type="ORF">BDU57DRAFT_344699</name>
</gene>
<proteinExistence type="predicted"/>
<dbReference type="Proteomes" id="UP000800096">
    <property type="component" value="Unassembled WGS sequence"/>
</dbReference>
<dbReference type="OrthoDB" id="3684889at2759"/>
<evidence type="ECO:0000313" key="2">
    <source>
        <dbReference type="Proteomes" id="UP000800096"/>
    </source>
</evidence>
<evidence type="ECO:0000313" key="1">
    <source>
        <dbReference type="EMBL" id="KAF1913099.1"/>
    </source>
</evidence>
<sequence>MRHGQSYRGKYIPCEHHVYAQLMLVAGFWLELNRNTIKSLERLASQTGDMQRMVEEAIGNMQEPPGMLDRIKSNLGPHEDLKAHIEVATEEYNIAVCQQLVTRPMRLPRERRDLVYQYLVPNHVGVYIILTCQPELHIHNLVDTGYDYFADTQALHVPASPPTRNGPVCSEPFWRDKTLGVTISHELAESFYQYRTFDVWTIGNRPAHATDHRLRSALHTDRFGVGIDTADLISRFSLVIWFRYAHSIWN</sequence>
<reference evidence="1" key="1">
    <citation type="journal article" date="2020" name="Stud. Mycol.">
        <title>101 Dothideomycetes genomes: a test case for predicting lifestyles and emergence of pathogens.</title>
        <authorList>
            <person name="Haridas S."/>
            <person name="Albert R."/>
            <person name="Binder M."/>
            <person name="Bloem J."/>
            <person name="Labutti K."/>
            <person name="Salamov A."/>
            <person name="Andreopoulos B."/>
            <person name="Baker S."/>
            <person name="Barry K."/>
            <person name="Bills G."/>
            <person name="Bluhm B."/>
            <person name="Cannon C."/>
            <person name="Castanera R."/>
            <person name="Culley D."/>
            <person name="Daum C."/>
            <person name="Ezra D."/>
            <person name="Gonzalez J."/>
            <person name="Henrissat B."/>
            <person name="Kuo A."/>
            <person name="Liang C."/>
            <person name="Lipzen A."/>
            <person name="Lutzoni F."/>
            <person name="Magnuson J."/>
            <person name="Mondo S."/>
            <person name="Nolan M."/>
            <person name="Ohm R."/>
            <person name="Pangilinan J."/>
            <person name="Park H.-J."/>
            <person name="Ramirez L."/>
            <person name="Alfaro M."/>
            <person name="Sun H."/>
            <person name="Tritt A."/>
            <person name="Yoshinaga Y."/>
            <person name="Zwiers L.-H."/>
            <person name="Turgeon B."/>
            <person name="Goodwin S."/>
            <person name="Spatafora J."/>
            <person name="Crous P."/>
            <person name="Grigoriev I."/>
        </authorList>
    </citation>
    <scope>NUCLEOTIDE SEQUENCE</scope>
    <source>
        <strain evidence="1">HMLAC05119</strain>
    </source>
</reference>
<accession>A0A6A5QCK1</accession>